<evidence type="ECO:0000313" key="2">
    <source>
        <dbReference type="Proteomes" id="UP000283255"/>
    </source>
</evidence>
<dbReference type="AlphaFoldDB" id="A0A418YIB1"/>
<name>A0A418YIB1_9GAMM</name>
<reference evidence="1 2" key="1">
    <citation type="submission" date="2018-09" db="EMBL/GenBank/DDBJ databases">
        <authorList>
            <person name="Wang F."/>
        </authorList>
    </citation>
    <scope>NUCLEOTIDE SEQUENCE [LARGE SCALE GENOMIC DNA]</scope>
    <source>
        <strain evidence="1 2">PLHSC7-2</strain>
    </source>
</reference>
<gene>
    <name evidence="1" type="ORF">D1Z90_04770</name>
</gene>
<evidence type="ECO:0000313" key="1">
    <source>
        <dbReference type="EMBL" id="RJG49961.1"/>
    </source>
</evidence>
<dbReference type="OrthoDB" id="5596796at2"/>
<organism evidence="1 2">
    <name type="scientific">Motilimonas pumila</name>
    <dbReference type="NCBI Taxonomy" id="2303987"/>
    <lineage>
        <taxon>Bacteria</taxon>
        <taxon>Pseudomonadati</taxon>
        <taxon>Pseudomonadota</taxon>
        <taxon>Gammaproteobacteria</taxon>
        <taxon>Alteromonadales</taxon>
        <taxon>Alteromonadales genera incertae sedis</taxon>
        <taxon>Motilimonas</taxon>
    </lineage>
</organism>
<dbReference type="Proteomes" id="UP000283255">
    <property type="component" value="Unassembled WGS sequence"/>
</dbReference>
<sequence>MKIKVAIGAITQSLAFFGSALRYAALLLFTPFVWAQPTAVSNWSLDWLQGFEFKSDYLSLQADCEQGFAKGIESSQQSHRLHLTVQHASWSMLCHEAQLDADGTVSNHAAHEIDSGNYQEKAAPLSVVEQLRLLAVTPRQQSQLQEIVTQLKQLPLGDYDIKRLDLYTPQGLTSLSFNLQVNKAGITAHLQQQENTVTLLVDWQQQALTLQTSASDSLLKPWIAAWPQGLKGTFNVNYQAPLDALWQGSFGLGAQQVRFLPWLQDGQFSAQGKLDAKALQLKLRKLSLTGRAEPAVGAKARFHLSSERPLVMTPDKLSAKLQMSIDNASWQGNALPETDLSLSFDSDFTRWHGQWQLASLRQVIEGSYAWQQGLSVKLIPGYLYLPDMLAAAPKYKALAKTALTQGKLHYQGKLFYDFQRQSGQASGQLQLRELTGLINDFAIQNGQLSMVHEYKIEQNQLKTLKEKNQLAIDELNIGVPVSVIKSDWLLRQGDIKVSQFNGFLLGGSVSLSDFEPFKLGMTKVHFAGIQLAALMDYGQLPGAQATGLLDASIPLLNETDGFHIYDGQISARAPGGKITIPPSDAVQSITSTNKGVEFVFKVLENLSYSQLNGKLNYKPSGETDIKVSLVGRSPQISATRPIEFNYSHQENLLQLLRSLRFANELERSLEEKYK</sequence>
<proteinExistence type="predicted"/>
<dbReference type="Pfam" id="PF11739">
    <property type="entry name" value="YdbH-like"/>
    <property type="match status" value="1"/>
</dbReference>
<dbReference type="RefSeq" id="WP_119909607.1">
    <property type="nucleotide sequence ID" value="NZ_QZCH01000003.1"/>
</dbReference>
<reference evidence="1 2" key="2">
    <citation type="submission" date="2019-01" db="EMBL/GenBank/DDBJ databases">
        <title>Motilimonas pumilus sp. nov., isolated from the gut of sea cucumber (Apostichopus japonicus).</title>
        <authorList>
            <person name="Wang F.-Q."/>
            <person name="Ren L.-H."/>
            <person name="Lin Y.-W."/>
            <person name="Sun G.-H."/>
            <person name="Du Z.-J."/>
            <person name="Zhao J.-X."/>
            <person name="Liu X.-J."/>
            <person name="Liu L.-J."/>
        </authorList>
    </citation>
    <scope>NUCLEOTIDE SEQUENCE [LARGE SCALE GENOMIC DNA]</scope>
    <source>
        <strain evidence="1 2">PLHSC7-2</strain>
    </source>
</reference>
<dbReference type="EMBL" id="QZCH01000003">
    <property type="protein sequence ID" value="RJG49961.1"/>
    <property type="molecule type" value="Genomic_DNA"/>
</dbReference>
<accession>A0A418YIB1</accession>
<dbReference type="InterPro" id="IPR021730">
    <property type="entry name" value="YdbH"/>
</dbReference>
<protein>
    <submittedName>
        <fullName evidence="1">Uncharacterized protein</fullName>
    </submittedName>
</protein>
<keyword evidence="2" id="KW-1185">Reference proteome</keyword>
<comment type="caution">
    <text evidence="1">The sequence shown here is derived from an EMBL/GenBank/DDBJ whole genome shotgun (WGS) entry which is preliminary data.</text>
</comment>